<dbReference type="eggNOG" id="ENOG5031UPK">
    <property type="taxonomic scope" value="Bacteria"/>
</dbReference>
<dbReference type="STRING" id="1122180.Lokhon_02975"/>
<protein>
    <recommendedName>
        <fullName evidence="3">Sulfotransferase family protein</fullName>
    </recommendedName>
</protein>
<dbReference type="HOGENOM" id="CLU_105863_0_0_5"/>
<evidence type="ECO:0000313" key="2">
    <source>
        <dbReference type="Proteomes" id="UP000025047"/>
    </source>
</evidence>
<dbReference type="Proteomes" id="UP000025047">
    <property type="component" value="Unassembled WGS sequence"/>
</dbReference>
<comment type="caution">
    <text evidence="1">The sequence shown here is derived from an EMBL/GenBank/DDBJ whole genome shotgun (WGS) entry which is preliminary data.</text>
</comment>
<dbReference type="PATRIC" id="fig|1122180.6.peg.2954"/>
<gene>
    <name evidence="1" type="ORF">Lokhon_02975</name>
</gene>
<accession>A0A017H9Y8</accession>
<evidence type="ECO:0000313" key="1">
    <source>
        <dbReference type="EMBL" id="EYD71327.1"/>
    </source>
</evidence>
<dbReference type="EMBL" id="APGJ01000007">
    <property type="protein sequence ID" value="EYD71327.1"/>
    <property type="molecule type" value="Genomic_DNA"/>
</dbReference>
<reference evidence="1 2" key="1">
    <citation type="submission" date="2013-03" db="EMBL/GenBank/DDBJ databases">
        <authorList>
            <person name="Fiebig A."/>
            <person name="Goeker M."/>
            <person name="Klenk H.-P.P."/>
        </authorList>
    </citation>
    <scope>NUCLEOTIDE SEQUENCE [LARGE SCALE GENOMIC DNA]</scope>
    <source>
        <strain evidence="1 2">DSM 17492</strain>
    </source>
</reference>
<sequence>MTEHSIFPHASTRPDRVIVLCTGRCGSTTLARACSYLDGWTAAHESRTHLTGPARLDYPARHIEVDNRLSWFLGRLARDIGDTAAYVHLSRDPEAVAQSFARRANQGILRAYRQDILTHTRWRQPKSPLIEQCRDHVDTVTANIEAFLGTRRHVMRMRIEEIETDFDRFCDWIGATGDLGAARAELTRRHNATQGDHPA</sequence>
<dbReference type="InterPro" id="IPR027417">
    <property type="entry name" value="P-loop_NTPase"/>
</dbReference>
<evidence type="ECO:0008006" key="3">
    <source>
        <dbReference type="Google" id="ProtNLM"/>
    </source>
</evidence>
<dbReference type="SUPFAM" id="SSF52540">
    <property type="entry name" value="P-loop containing nucleoside triphosphate hydrolases"/>
    <property type="match status" value="1"/>
</dbReference>
<dbReference type="OrthoDB" id="1429303at2"/>
<dbReference type="RefSeq" id="WP_017927414.1">
    <property type="nucleotide sequence ID" value="NZ_KB822995.1"/>
</dbReference>
<proteinExistence type="predicted"/>
<name>A0A017H9Y8_9RHOB</name>
<dbReference type="Gene3D" id="3.40.50.300">
    <property type="entry name" value="P-loop containing nucleotide triphosphate hydrolases"/>
    <property type="match status" value="1"/>
</dbReference>
<dbReference type="AlphaFoldDB" id="A0A017H9Y8"/>
<organism evidence="1 2">
    <name type="scientific">Limimaricola hongkongensis DSM 17492</name>
    <dbReference type="NCBI Taxonomy" id="1122180"/>
    <lineage>
        <taxon>Bacteria</taxon>
        <taxon>Pseudomonadati</taxon>
        <taxon>Pseudomonadota</taxon>
        <taxon>Alphaproteobacteria</taxon>
        <taxon>Rhodobacterales</taxon>
        <taxon>Paracoccaceae</taxon>
        <taxon>Limimaricola</taxon>
    </lineage>
</organism>
<keyword evidence="2" id="KW-1185">Reference proteome</keyword>